<comment type="caution">
    <text evidence="1">The sequence shown here is derived from an EMBL/GenBank/DDBJ whole genome shotgun (WGS) entry which is preliminary data.</text>
</comment>
<evidence type="ECO:0000313" key="2">
    <source>
        <dbReference type="Proteomes" id="UP001493487"/>
    </source>
</evidence>
<evidence type="ECO:0000313" key="1">
    <source>
        <dbReference type="EMBL" id="MEQ4482811.1"/>
    </source>
</evidence>
<sequence length="48" mass="5541">MTVFGGKLHPALNPIKRHVTAWLNDTFQGIGAKHLQAYLDEFCFREIR</sequence>
<name>A0ABV1KRW8_9BACL</name>
<keyword evidence="2" id="KW-1185">Reference proteome</keyword>
<dbReference type="Proteomes" id="UP001493487">
    <property type="component" value="Unassembled WGS sequence"/>
</dbReference>
<gene>
    <name evidence="1" type="ORF">QJS35_10420</name>
</gene>
<proteinExistence type="predicted"/>
<dbReference type="RefSeq" id="WP_232185520.1">
    <property type="nucleotide sequence ID" value="NZ_JAIOAP010000005.1"/>
</dbReference>
<protein>
    <submittedName>
        <fullName evidence="1">Uncharacterized protein</fullName>
    </submittedName>
</protein>
<reference evidence="1 2" key="1">
    <citation type="journal article" date="2023" name="Genome Announc.">
        <title>Pan-Genome Analyses of the Genus Cohnella and Proposal of the Novel Species Cohnella silvisoli sp. nov., Isolated from Forest Soil.</title>
        <authorList>
            <person name="Wang C."/>
            <person name="Mao L."/>
            <person name="Bao G."/>
            <person name="Zhu H."/>
        </authorList>
    </citation>
    <scope>NUCLEOTIDE SEQUENCE [LARGE SCALE GENOMIC DNA]</scope>
    <source>
        <strain evidence="1 2">NL03-T5-1</strain>
    </source>
</reference>
<accession>A0ABV1KRW8</accession>
<organism evidence="1 2">
    <name type="scientific">Cohnella silvisoli</name>
    <dbReference type="NCBI Taxonomy" id="2873699"/>
    <lineage>
        <taxon>Bacteria</taxon>
        <taxon>Bacillati</taxon>
        <taxon>Bacillota</taxon>
        <taxon>Bacilli</taxon>
        <taxon>Bacillales</taxon>
        <taxon>Paenibacillaceae</taxon>
        <taxon>Cohnella</taxon>
    </lineage>
</organism>
<dbReference type="EMBL" id="JASKHM010000005">
    <property type="protein sequence ID" value="MEQ4482811.1"/>
    <property type="molecule type" value="Genomic_DNA"/>
</dbReference>